<proteinExistence type="predicted"/>
<feature type="region of interest" description="Disordered" evidence="7">
    <location>
        <begin position="348"/>
        <end position="367"/>
    </location>
</feature>
<evidence type="ECO:0000256" key="1">
    <source>
        <dbReference type="ARBA" id="ARBA00004141"/>
    </source>
</evidence>
<evidence type="ECO:0000313" key="9">
    <source>
        <dbReference type="Proteomes" id="UP000515154"/>
    </source>
</evidence>
<comment type="subcellular location">
    <subcellularLocation>
        <location evidence="1">Membrane</location>
        <topology evidence="1">Multi-pass membrane protein</topology>
    </subcellularLocation>
</comment>
<keyword evidence="3" id="KW-0808">Transferase</keyword>
<dbReference type="PANTHER" id="PTHR22914:SF41">
    <property type="entry name" value="CHITIN SYNTHASE 7"/>
    <property type="match status" value="1"/>
</dbReference>
<dbReference type="Pfam" id="PF03142">
    <property type="entry name" value="Chitin_synth_2"/>
    <property type="match status" value="1"/>
</dbReference>
<feature type="transmembrane region" description="Helical" evidence="8">
    <location>
        <begin position="12"/>
        <end position="32"/>
    </location>
</feature>
<dbReference type="GO" id="GO:0016020">
    <property type="term" value="C:membrane"/>
    <property type="evidence" value="ECO:0007669"/>
    <property type="project" value="UniProtKB-SubCell"/>
</dbReference>
<feature type="non-terminal residue" evidence="10">
    <location>
        <position position="975"/>
    </location>
</feature>
<feature type="transmembrane region" description="Helical" evidence="8">
    <location>
        <begin position="917"/>
        <end position="934"/>
    </location>
</feature>
<dbReference type="GO" id="GO:0006031">
    <property type="term" value="P:chitin biosynthetic process"/>
    <property type="evidence" value="ECO:0007669"/>
    <property type="project" value="TreeGrafter"/>
</dbReference>
<dbReference type="AlphaFoldDB" id="A0A6P7TUE1"/>
<keyword evidence="6 8" id="KW-0472">Membrane</keyword>
<dbReference type="GO" id="GO:0004100">
    <property type="term" value="F:chitin synthase activity"/>
    <property type="evidence" value="ECO:0007669"/>
    <property type="project" value="UniProtKB-EC"/>
</dbReference>
<feature type="transmembrane region" description="Helical" evidence="8">
    <location>
        <begin position="81"/>
        <end position="101"/>
    </location>
</feature>
<organism evidence="9 10">
    <name type="scientific">Octopus sinensis</name>
    <name type="common">East Asian common octopus</name>
    <dbReference type="NCBI Taxonomy" id="2607531"/>
    <lineage>
        <taxon>Eukaryota</taxon>
        <taxon>Metazoa</taxon>
        <taxon>Spiralia</taxon>
        <taxon>Lophotrochozoa</taxon>
        <taxon>Mollusca</taxon>
        <taxon>Cephalopoda</taxon>
        <taxon>Coleoidea</taxon>
        <taxon>Octopodiformes</taxon>
        <taxon>Octopoda</taxon>
        <taxon>Incirrata</taxon>
        <taxon>Octopodidae</taxon>
        <taxon>Octopus</taxon>
    </lineage>
</organism>
<dbReference type="Proteomes" id="UP000515154">
    <property type="component" value="Unplaced"/>
</dbReference>
<dbReference type="InterPro" id="IPR004835">
    <property type="entry name" value="Chitin_synth"/>
</dbReference>
<evidence type="ECO:0000256" key="8">
    <source>
        <dbReference type="SAM" id="Phobius"/>
    </source>
</evidence>
<protein>
    <recommendedName>
        <fullName evidence="2">chitin synthase</fullName>
        <ecNumber evidence="2">2.4.1.16</ecNumber>
    </recommendedName>
</protein>
<sequence length="975" mass="110744">MQGFGNINSTKTIRYGLLIHLFAGLLSHASTYISTRICLTRSGIYLPTIFVTPIIILIIIVDNFYGVFHIVKLSALSGLTIASWFCLGIAILLWLLPFLMLGMNHTPVPNSILKPSESNFLSFTYNNIFLEHHLHLNYNPEGIHTTHGKMSKMLTGVSKVSKVFICTTMYREAEFEMKRLLKSIEGLSLSKKLSHVYIESHVILDNGCNGKDLGEFALQLLSLLQNELNIARTEVYANRMPYGLQLQWILNGGVPFFLHLKDSQKVKPKKRWSQVLYMNYIMSFRVKKAYNWIEKRLKRSEMESTPFNARYCVAERKFYGVDSLSKQMKKPTVRSLLVRSLLNQYSDSSAASSEDDSSDWSDDSELGGSIKSSSSVLFQPNRLSVLKMNGRLSASNHSSVNSTYLRGLEDSVTLSTIIDMGRNDASIRINPKIEEKPINTISGNSIKDTKVNIKSPFLPSLEEFDSRTYILATDSDMEFNDDAVIDLLNTCNGDLRLGGACGRTHPIGEKNHPIVWVQMFEYIKDFWMTKTAQNIIGSVMCCPGCFSLYRITALYNLLDDYSQESMEPMDVLIKDTGEDRWMCTLMMIRGWKLKFCTFASNTTYCPYKLGEFLKQRRRWMLSDLANTFLVVKHLPRLVRYNARFTAMYIVYIIQMFFTVMVSPGSTLIIIVAGFDVLFGITFMVPSILVCATVLAYMLVCLFAPSKTQTNVTIFLTFIFGAALSLWYNDPEMRQVQSLVRLELPNRGLINQVEEDGYKYLGILELDKIMEKAQLRKAQCCLPLLGTRSFLGETGHSVCHIAPVLVHLEIRTEPDLEQLDRSIRTALHNALQVPSCRPTDFSWLIIAPVTASYRLMVVLTISISEVSDTSTVMSSTFVDTNLPHPRSRAMHPEISSFRRNDLNARFLSFADPETGDHYLILFIVFSVFYAAILHLHESWNIFLGLFYMFMIPAMNVLLPVYALVNIVDQSWGTRDG</sequence>
<feature type="transmembrane region" description="Helical" evidence="8">
    <location>
        <begin position="940"/>
        <end position="963"/>
    </location>
</feature>
<accession>A0A6P7TUE1</accession>
<evidence type="ECO:0000313" key="10">
    <source>
        <dbReference type="RefSeq" id="XP_029655378.2"/>
    </source>
</evidence>
<keyword evidence="4 8" id="KW-0812">Transmembrane</keyword>
<gene>
    <name evidence="10" type="primary">LOC115229098</name>
</gene>
<keyword evidence="5 8" id="KW-1133">Transmembrane helix</keyword>
<evidence type="ECO:0000256" key="5">
    <source>
        <dbReference type="ARBA" id="ARBA00022989"/>
    </source>
</evidence>
<feature type="transmembrane region" description="Helical" evidence="8">
    <location>
        <begin position="840"/>
        <end position="862"/>
    </location>
</feature>
<dbReference type="RefSeq" id="XP_029655378.2">
    <property type="nucleotide sequence ID" value="XM_029799518.2"/>
</dbReference>
<feature type="compositionally biased region" description="Acidic residues" evidence="7">
    <location>
        <begin position="353"/>
        <end position="365"/>
    </location>
</feature>
<feature type="transmembrane region" description="Helical" evidence="8">
    <location>
        <begin position="711"/>
        <end position="728"/>
    </location>
</feature>
<feature type="transmembrane region" description="Helical" evidence="8">
    <location>
        <begin position="676"/>
        <end position="699"/>
    </location>
</feature>
<dbReference type="SUPFAM" id="SSF53448">
    <property type="entry name" value="Nucleotide-diphospho-sugar transferases"/>
    <property type="match status" value="1"/>
</dbReference>
<evidence type="ECO:0000256" key="4">
    <source>
        <dbReference type="ARBA" id="ARBA00022692"/>
    </source>
</evidence>
<evidence type="ECO:0000256" key="3">
    <source>
        <dbReference type="ARBA" id="ARBA00022676"/>
    </source>
</evidence>
<keyword evidence="3" id="KW-0328">Glycosyltransferase</keyword>
<evidence type="ECO:0000256" key="6">
    <source>
        <dbReference type="ARBA" id="ARBA00023136"/>
    </source>
</evidence>
<keyword evidence="9" id="KW-1185">Reference proteome</keyword>
<dbReference type="GO" id="GO:0071944">
    <property type="term" value="C:cell periphery"/>
    <property type="evidence" value="ECO:0007669"/>
    <property type="project" value="TreeGrafter"/>
</dbReference>
<evidence type="ECO:0000256" key="2">
    <source>
        <dbReference type="ARBA" id="ARBA00012543"/>
    </source>
</evidence>
<dbReference type="PANTHER" id="PTHR22914">
    <property type="entry name" value="CHITIN SYNTHASE"/>
    <property type="match status" value="1"/>
</dbReference>
<dbReference type="KEGG" id="osn:115229098"/>
<feature type="transmembrane region" description="Helical" evidence="8">
    <location>
        <begin position="646"/>
        <end position="670"/>
    </location>
</feature>
<reference evidence="10" key="1">
    <citation type="submission" date="2025-08" db="UniProtKB">
        <authorList>
            <consortium name="RefSeq"/>
        </authorList>
    </citation>
    <scope>IDENTIFICATION</scope>
</reference>
<dbReference type="InterPro" id="IPR029044">
    <property type="entry name" value="Nucleotide-diphossugar_trans"/>
</dbReference>
<evidence type="ECO:0000256" key="7">
    <source>
        <dbReference type="SAM" id="MobiDB-lite"/>
    </source>
</evidence>
<dbReference type="EC" id="2.4.1.16" evidence="2"/>
<name>A0A6P7TUE1_9MOLL</name>
<feature type="transmembrane region" description="Helical" evidence="8">
    <location>
        <begin position="44"/>
        <end position="61"/>
    </location>
</feature>